<reference evidence="2" key="1">
    <citation type="journal article" date="2019" name="Curr. Biol.">
        <title>Genome Sequence of Striga asiatica Provides Insight into the Evolution of Plant Parasitism.</title>
        <authorList>
            <person name="Yoshida S."/>
            <person name="Kim S."/>
            <person name="Wafula E.K."/>
            <person name="Tanskanen J."/>
            <person name="Kim Y.M."/>
            <person name="Honaas L."/>
            <person name="Yang Z."/>
            <person name="Spallek T."/>
            <person name="Conn C.E."/>
            <person name="Ichihashi Y."/>
            <person name="Cheong K."/>
            <person name="Cui S."/>
            <person name="Der J.P."/>
            <person name="Gundlach H."/>
            <person name="Jiao Y."/>
            <person name="Hori C."/>
            <person name="Ishida J.K."/>
            <person name="Kasahara H."/>
            <person name="Kiba T."/>
            <person name="Kim M.S."/>
            <person name="Koo N."/>
            <person name="Laohavisit A."/>
            <person name="Lee Y.H."/>
            <person name="Lumba S."/>
            <person name="McCourt P."/>
            <person name="Mortimer J.C."/>
            <person name="Mutuku J.M."/>
            <person name="Nomura T."/>
            <person name="Sasaki-Sekimoto Y."/>
            <person name="Seto Y."/>
            <person name="Wang Y."/>
            <person name="Wakatake T."/>
            <person name="Sakakibara H."/>
            <person name="Demura T."/>
            <person name="Yamaguchi S."/>
            <person name="Yoneyama K."/>
            <person name="Manabe R.I."/>
            <person name="Nelson D.C."/>
            <person name="Schulman A.H."/>
            <person name="Timko M.P."/>
            <person name="dePamphilis C.W."/>
            <person name="Choi D."/>
            <person name="Shirasu K."/>
        </authorList>
    </citation>
    <scope>NUCLEOTIDE SEQUENCE [LARGE SCALE GENOMIC DNA]</scope>
    <source>
        <strain evidence="2">cv. UVA1</strain>
    </source>
</reference>
<dbReference type="EMBL" id="BKCP01004639">
    <property type="protein sequence ID" value="GER32857.1"/>
    <property type="molecule type" value="Genomic_DNA"/>
</dbReference>
<proteinExistence type="predicted"/>
<evidence type="ECO:0000313" key="1">
    <source>
        <dbReference type="EMBL" id="GER32857.1"/>
    </source>
</evidence>
<dbReference type="Proteomes" id="UP000325081">
    <property type="component" value="Unassembled WGS sequence"/>
</dbReference>
<dbReference type="AlphaFoldDB" id="A0A5A7PKL4"/>
<name>A0A5A7PKL4_STRAF</name>
<accession>A0A5A7PKL4</accession>
<protein>
    <submittedName>
        <fullName evidence="1">Ras and Rab interactor 2</fullName>
    </submittedName>
</protein>
<gene>
    <name evidence="1" type="ORF">STAS_08958</name>
</gene>
<dbReference type="OrthoDB" id="637682at2759"/>
<organism evidence="1 2">
    <name type="scientific">Striga asiatica</name>
    <name type="common">Asiatic witchweed</name>
    <name type="synonym">Buchnera asiatica</name>
    <dbReference type="NCBI Taxonomy" id="4170"/>
    <lineage>
        <taxon>Eukaryota</taxon>
        <taxon>Viridiplantae</taxon>
        <taxon>Streptophyta</taxon>
        <taxon>Embryophyta</taxon>
        <taxon>Tracheophyta</taxon>
        <taxon>Spermatophyta</taxon>
        <taxon>Magnoliopsida</taxon>
        <taxon>eudicotyledons</taxon>
        <taxon>Gunneridae</taxon>
        <taxon>Pentapetalae</taxon>
        <taxon>asterids</taxon>
        <taxon>lamiids</taxon>
        <taxon>Lamiales</taxon>
        <taxon>Orobanchaceae</taxon>
        <taxon>Buchnereae</taxon>
        <taxon>Striga</taxon>
    </lineage>
</organism>
<comment type="caution">
    <text evidence="1">The sequence shown here is derived from an EMBL/GenBank/DDBJ whole genome shotgun (WGS) entry which is preliminary data.</text>
</comment>
<keyword evidence="2" id="KW-1185">Reference proteome</keyword>
<evidence type="ECO:0000313" key="2">
    <source>
        <dbReference type="Proteomes" id="UP000325081"/>
    </source>
</evidence>
<sequence length="283" mass="32641">MEPPHPLLLSLVMKMRNRWNLLAPSLRKRLNQGLAKSLNIISTLCNNNQVKCRTSALHHNQNVRKEKSLIHFRPYFLAKSLKCSFWRKSKYLSKLVPAHFWQKHSSVGNNEPKGNGPFGAFFNETKNLWRGLIRWSRDRLRYIGYLVKEWASFLSFLPAKARIPANVGNTIYESIHLQISRKSYRQGECLGKPKLLVELPNQLQKGSRMTCESLENPILLSENLDEKSMCYLYAEPEFEDLAAQPYLIPSQNTSSLDSNTLQLQPLSVSLRDFNIPKVILETT</sequence>